<gene>
    <name evidence="1" type="ORF">JKG68_01495</name>
</gene>
<dbReference type="Proteomes" id="UP000605848">
    <property type="component" value="Unassembled WGS sequence"/>
</dbReference>
<name>A0A936Z6R5_9HYPH</name>
<reference evidence="1" key="1">
    <citation type="submission" date="2021-01" db="EMBL/GenBank/DDBJ databases">
        <title>Microvirga sp.</title>
        <authorList>
            <person name="Kim M.K."/>
        </authorList>
    </citation>
    <scope>NUCLEOTIDE SEQUENCE</scope>
    <source>
        <strain evidence="1">5420S-16</strain>
    </source>
</reference>
<proteinExistence type="predicted"/>
<keyword evidence="2" id="KW-1185">Reference proteome</keyword>
<organism evidence="1 2">
    <name type="scientific">Microvirga aerilata</name>
    <dbReference type="NCBI Taxonomy" id="670292"/>
    <lineage>
        <taxon>Bacteria</taxon>
        <taxon>Pseudomonadati</taxon>
        <taxon>Pseudomonadota</taxon>
        <taxon>Alphaproteobacteria</taxon>
        <taxon>Hyphomicrobiales</taxon>
        <taxon>Methylobacteriaceae</taxon>
        <taxon>Microvirga</taxon>
    </lineage>
</organism>
<comment type="caution">
    <text evidence="1">The sequence shown here is derived from an EMBL/GenBank/DDBJ whole genome shotgun (WGS) entry which is preliminary data.</text>
</comment>
<dbReference type="RefSeq" id="WP_202055305.1">
    <property type="nucleotide sequence ID" value="NZ_JAEQMY010000001.1"/>
</dbReference>
<sequence length="107" mass="11752">MFTLEIGGKPVAITDADEAQARAIFESDEFKQDLTVMTTEGIPLWDGQAPLNVRSASQEETAAFEVADLDLDDDAEDEEDEGLFVTFLVPIDHDHEETSAIPPQLQS</sequence>
<protein>
    <submittedName>
        <fullName evidence="1">Uncharacterized protein</fullName>
    </submittedName>
</protein>
<dbReference type="AlphaFoldDB" id="A0A936Z6R5"/>
<evidence type="ECO:0000313" key="2">
    <source>
        <dbReference type="Proteomes" id="UP000605848"/>
    </source>
</evidence>
<dbReference type="EMBL" id="JAEQMY010000001">
    <property type="protein sequence ID" value="MBL0402637.1"/>
    <property type="molecule type" value="Genomic_DNA"/>
</dbReference>
<evidence type="ECO:0000313" key="1">
    <source>
        <dbReference type="EMBL" id="MBL0402637.1"/>
    </source>
</evidence>
<accession>A0A936Z6R5</accession>